<dbReference type="GeneID" id="23863751"/>
<accession>C9ZW09</accession>
<name>C9ZW09_TRYB9</name>
<dbReference type="EMBL" id="FN554971">
    <property type="protein sequence ID" value="CBH13597.1"/>
    <property type="molecule type" value="Genomic_DNA"/>
</dbReference>
<evidence type="ECO:0000313" key="1">
    <source>
        <dbReference type="EMBL" id="CBH13597.1"/>
    </source>
</evidence>
<gene>
    <name evidence="1" type="ORF">TbgDal_VIII5360</name>
</gene>
<proteinExistence type="predicted"/>
<organism evidence="1 2">
    <name type="scientific">Trypanosoma brucei gambiense (strain MHOM/CI/86/DAL972)</name>
    <dbReference type="NCBI Taxonomy" id="679716"/>
    <lineage>
        <taxon>Eukaryota</taxon>
        <taxon>Discoba</taxon>
        <taxon>Euglenozoa</taxon>
        <taxon>Kinetoplastea</taxon>
        <taxon>Metakinetoplastina</taxon>
        <taxon>Trypanosomatida</taxon>
        <taxon>Trypanosomatidae</taxon>
        <taxon>Trypanosoma</taxon>
    </lineage>
</organism>
<reference evidence="2" key="1">
    <citation type="journal article" date="2010" name="PLoS Negl. Trop. Dis.">
        <title>The genome sequence of Trypanosoma brucei gambiense, causative agent of chronic human african trypanosomiasis.</title>
        <authorList>
            <person name="Jackson A.P."/>
            <person name="Sanders M."/>
            <person name="Berry A."/>
            <person name="McQuillan J."/>
            <person name="Aslett M.A."/>
            <person name="Quail M.A."/>
            <person name="Chukualim B."/>
            <person name="Capewell P."/>
            <person name="MacLeod A."/>
            <person name="Melville S.E."/>
            <person name="Gibson W."/>
            <person name="Barry J.D."/>
            <person name="Berriman M."/>
            <person name="Hertz-Fowler C."/>
        </authorList>
    </citation>
    <scope>NUCLEOTIDE SEQUENCE [LARGE SCALE GENOMIC DNA]</scope>
    <source>
        <strain evidence="2">MHOM/CI/86/DAL972</strain>
    </source>
</reference>
<dbReference type="RefSeq" id="XP_011775874.1">
    <property type="nucleotide sequence ID" value="XM_011777572.1"/>
</dbReference>
<evidence type="ECO:0000313" key="2">
    <source>
        <dbReference type="Proteomes" id="UP000002316"/>
    </source>
</evidence>
<dbReference type="KEGG" id="tbg:TbgDal_VIII5360"/>
<sequence length="103" mass="11753">MTWKCGEIRTVRRTGVWASISSDWLLHCSTDLGKQGVCCGDCFPPCLFLSESGEPPTPTVWTMQLSHINSCRYFPLFVMRFLPFLNVCYSNCHSQLSNLQAWL</sequence>
<dbReference type="AlphaFoldDB" id="C9ZW09"/>
<protein>
    <submittedName>
        <fullName evidence="1">Uncharacterized protein</fullName>
    </submittedName>
</protein>
<dbReference type="Proteomes" id="UP000002316">
    <property type="component" value="Chromosome 8"/>
</dbReference>